<proteinExistence type="predicted"/>
<dbReference type="Pfam" id="PF01494">
    <property type="entry name" value="FAD_binding_3"/>
    <property type="match status" value="2"/>
</dbReference>
<comment type="caution">
    <text evidence="6">The sequence shown here is derived from an EMBL/GenBank/DDBJ whole genome shotgun (WGS) entry which is preliminary data.</text>
</comment>
<reference evidence="6" key="2">
    <citation type="journal article" date="2023" name="IMA Fungus">
        <title>Comparative genomic study of the Penicillium genus elucidates a diverse pangenome and 15 lateral gene transfer events.</title>
        <authorList>
            <person name="Petersen C."/>
            <person name="Sorensen T."/>
            <person name="Nielsen M.R."/>
            <person name="Sondergaard T.E."/>
            <person name="Sorensen J.L."/>
            <person name="Fitzpatrick D.A."/>
            <person name="Frisvad J.C."/>
            <person name="Nielsen K.L."/>
        </authorList>
    </citation>
    <scope>NUCLEOTIDE SEQUENCE</scope>
    <source>
        <strain evidence="6">IBT 30069</strain>
    </source>
</reference>
<dbReference type="GO" id="GO:0004497">
    <property type="term" value="F:monooxygenase activity"/>
    <property type="evidence" value="ECO:0007669"/>
    <property type="project" value="UniProtKB-KW"/>
</dbReference>
<dbReference type="SUPFAM" id="SSF51905">
    <property type="entry name" value="FAD/NAD(P)-binding domain"/>
    <property type="match status" value="1"/>
</dbReference>
<organism evidence="6 7">
    <name type="scientific">Penicillium angulare</name>
    <dbReference type="NCBI Taxonomy" id="116970"/>
    <lineage>
        <taxon>Eukaryota</taxon>
        <taxon>Fungi</taxon>
        <taxon>Dikarya</taxon>
        <taxon>Ascomycota</taxon>
        <taxon>Pezizomycotina</taxon>
        <taxon>Eurotiomycetes</taxon>
        <taxon>Eurotiomycetidae</taxon>
        <taxon>Eurotiales</taxon>
        <taxon>Aspergillaceae</taxon>
        <taxon>Penicillium</taxon>
    </lineage>
</organism>
<evidence type="ECO:0000256" key="4">
    <source>
        <dbReference type="ARBA" id="ARBA00023033"/>
    </source>
</evidence>
<keyword evidence="2" id="KW-0274">FAD</keyword>
<evidence type="ECO:0000313" key="7">
    <source>
        <dbReference type="Proteomes" id="UP001149165"/>
    </source>
</evidence>
<dbReference type="Proteomes" id="UP001149165">
    <property type="component" value="Unassembled WGS sequence"/>
</dbReference>
<evidence type="ECO:0000256" key="1">
    <source>
        <dbReference type="ARBA" id="ARBA00022630"/>
    </source>
</evidence>
<dbReference type="PANTHER" id="PTHR46972">
    <property type="entry name" value="MONOOXYGENASE ASQM-RELATED"/>
    <property type="match status" value="1"/>
</dbReference>
<keyword evidence="1" id="KW-0285">Flavoprotein</keyword>
<evidence type="ECO:0000259" key="5">
    <source>
        <dbReference type="Pfam" id="PF01494"/>
    </source>
</evidence>
<dbReference type="OrthoDB" id="655030at2759"/>
<keyword evidence="3" id="KW-0560">Oxidoreductase</keyword>
<dbReference type="PRINTS" id="PR00420">
    <property type="entry name" value="RNGMNOXGNASE"/>
</dbReference>
<dbReference type="EMBL" id="JAPQKH010000002">
    <property type="protein sequence ID" value="KAJ5113309.1"/>
    <property type="molecule type" value="Genomic_DNA"/>
</dbReference>
<dbReference type="InterPro" id="IPR036188">
    <property type="entry name" value="FAD/NAD-bd_sf"/>
</dbReference>
<feature type="domain" description="FAD-binding" evidence="5">
    <location>
        <begin position="324"/>
        <end position="366"/>
    </location>
</feature>
<evidence type="ECO:0000256" key="3">
    <source>
        <dbReference type="ARBA" id="ARBA00023002"/>
    </source>
</evidence>
<dbReference type="GO" id="GO:0071949">
    <property type="term" value="F:FAD binding"/>
    <property type="evidence" value="ECO:0007669"/>
    <property type="project" value="InterPro"/>
</dbReference>
<sequence length="432" mass="47429">MSSSKPAPIAIIGGGPCGLTLARLLERAGIDYVVFERDVSPKGTARFQGGTLDLSAEGGQAALKLAGLSAEFEKLARREASTIIIQDFQGKNQVSGGEGSDKPEIDRLQLRQILLDSIPKHRVQWNKALSSVERINSKEGQTQNKPSSAADWSLRFNDGSTESGFRLIVGSDGSWSKLRQLITSAKPQYSGKMFIEGCISPDNPEWDAAFKMVGAGNSVAMGNGLSLVIQQMSDRSYRVYMGVETSLEFTQPGGEADVNDMPKARETINKLFSNWAPHLRGFVAGAEGPWRPWPLYRMDQEIYLPDALKNDGKVDEKSWTRTPGVVLLGDAAHVTTPNGEGVNDAMNDAKMLFEHITAELANDAGHLYDAETDSATLERAIVAYEQQMRPRAHEMIQDSINFEDMMYKEDGPQRMGALFSAMEEQTEDSFKP</sequence>
<reference evidence="6" key="1">
    <citation type="submission" date="2022-11" db="EMBL/GenBank/DDBJ databases">
        <authorList>
            <person name="Petersen C."/>
        </authorList>
    </citation>
    <scope>NUCLEOTIDE SEQUENCE</scope>
    <source>
        <strain evidence="6">IBT 30069</strain>
    </source>
</reference>
<accession>A0A9W9KNH2</accession>
<keyword evidence="4" id="KW-0503">Monooxygenase</keyword>
<name>A0A9W9KNH2_9EURO</name>
<gene>
    <name evidence="6" type="ORF">N7456_001843</name>
</gene>
<evidence type="ECO:0000256" key="2">
    <source>
        <dbReference type="ARBA" id="ARBA00022827"/>
    </source>
</evidence>
<dbReference type="InterPro" id="IPR002938">
    <property type="entry name" value="FAD-bd"/>
</dbReference>
<protein>
    <recommendedName>
        <fullName evidence="5">FAD-binding domain-containing protein</fullName>
    </recommendedName>
</protein>
<dbReference type="PANTHER" id="PTHR46972:SF1">
    <property type="entry name" value="FAD DEPENDENT OXIDOREDUCTASE DOMAIN-CONTAINING PROTEIN"/>
    <property type="match status" value="1"/>
</dbReference>
<dbReference type="AlphaFoldDB" id="A0A9W9KNH2"/>
<dbReference type="Gene3D" id="3.50.50.60">
    <property type="entry name" value="FAD/NAD(P)-binding domain"/>
    <property type="match status" value="1"/>
</dbReference>
<evidence type="ECO:0000313" key="6">
    <source>
        <dbReference type="EMBL" id="KAJ5113309.1"/>
    </source>
</evidence>
<keyword evidence="7" id="KW-1185">Reference proteome</keyword>
<feature type="domain" description="FAD-binding" evidence="5">
    <location>
        <begin position="8"/>
        <end position="183"/>
    </location>
</feature>